<dbReference type="InterPro" id="IPR002139">
    <property type="entry name" value="Ribo/fructo_kinase"/>
</dbReference>
<dbReference type="CDD" id="cd01174">
    <property type="entry name" value="ribokinase"/>
    <property type="match status" value="1"/>
</dbReference>
<keyword evidence="6 12" id="KW-0547">Nucleotide-binding</keyword>
<feature type="binding site" evidence="12">
    <location>
        <position position="279"/>
    </location>
    <ligand>
        <name>K(+)</name>
        <dbReference type="ChEBI" id="CHEBI:29103"/>
    </ligand>
</feature>
<comment type="similarity">
    <text evidence="12">Belongs to the carbohydrate kinase PfkB family. Ribokinase subfamily.</text>
</comment>
<feature type="binding site" evidence="12">
    <location>
        <begin position="38"/>
        <end position="42"/>
    </location>
    <ligand>
        <name>substrate</name>
    </ligand>
</feature>
<evidence type="ECO:0000256" key="3">
    <source>
        <dbReference type="ARBA" id="ARBA00016943"/>
    </source>
</evidence>
<gene>
    <name evidence="12 14" type="primary">rbsK</name>
    <name evidence="14" type="ORF">MJA45_18070</name>
</gene>
<dbReference type="PANTHER" id="PTHR10584:SF166">
    <property type="entry name" value="RIBOKINASE"/>
    <property type="match status" value="1"/>
</dbReference>
<feature type="binding site" evidence="12">
    <location>
        <position position="284"/>
    </location>
    <ligand>
        <name>K(+)</name>
        <dbReference type="ChEBI" id="CHEBI:29103"/>
    </ligand>
</feature>
<evidence type="ECO:0000259" key="13">
    <source>
        <dbReference type="Pfam" id="PF00294"/>
    </source>
</evidence>
<dbReference type="GO" id="GO:0046872">
    <property type="term" value="F:metal ion binding"/>
    <property type="evidence" value="ECO:0007669"/>
    <property type="project" value="UniProtKB-KW"/>
</dbReference>
<evidence type="ECO:0000313" key="14">
    <source>
        <dbReference type="EMBL" id="WNQ09531.1"/>
    </source>
</evidence>
<feature type="binding site" evidence="12">
    <location>
        <position position="282"/>
    </location>
    <ligand>
        <name>K(+)</name>
        <dbReference type="ChEBI" id="CHEBI:29103"/>
    </ligand>
</feature>
<evidence type="ECO:0000256" key="1">
    <source>
        <dbReference type="ARBA" id="ARBA00005380"/>
    </source>
</evidence>
<dbReference type="KEGG" id="paun:MJA45_18070"/>
<comment type="similarity">
    <text evidence="1">Belongs to the carbohydrate kinase pfkB family.</text>
</comment>
<dbReference type="GO" id="GO:0004747">
    <property type="term" value="F:ribokinase activity"/>
    <property type="evidence" value="ECO:0007669"/>
    <property type="project" value="UniProtKB-UniRule"/>
</dbReference>
<feature type="binding site" evidence="12">
    <location>
        <position position="243"/>
    </location>
    <ligand>
        <name>K(+)</name>
        <dbReference type="ChEBI" id="CHEBI:29103"/>
    </ligand>
</feature>
<dbReference type="SUPFAM" id="SSF53613">
    <property type="entry name" value="Ribokinase-like"/>
    <property type="match status" value="1"/>
</dbReference>
<dbReference type="InterPro" id="IPR029056">
    <property type="entry name" value="Ribokinase-like"/>
</dbReference>
<evidence type="ECO:0000256" key="7">
    <source>
        <dbReference type="ARBA" id="ARBA00022777"/>
    </source>
</evidence>
<dbReference type="PANTHER" id="PTHR10584">
    <property type="entry name" value="SUGAR KINASE"/>
    <property type="match status" value="1"/>
</dbReference>
<reference evidence="14 15" key="1">
    <citation type="submission" date="2022-02" db="EMBL/GenBank/DDBJ databases">
        <title>Paenibacillus sp. MBLB1776 Whole Genome Shotgun Sequencing.</title>
        <authorList>
            <person name="Hwang C.Y."/>
            <person name="Cho E.-S."/>
            <person name="Seo M.-J."/>
        </authorList>
    </citation>
    <scope>NUCLEOTIDE SEQUENCE [LARGE SCALE GENOMIC DNA]</scope>
    <source>
        <strain evidence="14 15">MBLB1776</strain>
    </source>
</reference>
<keyword evidence="8 12" id="KW-0067">ATP-binding</keyword>
<dbReference type="EC" id="2.7.1.15" evidence="2 12"/>
<feature type="binding site" evidence="12">
    <location>
        <position position="138"/>
    </location>
    <ligand>
        <name>substrate</name>
    </ligand>
</feature>
<keyword evidence="15" id="KW-1185">Reference proteome</keyword>
<sequence length="300" mass="31799">MKIIVIGSANMDMVMQTSRIPEAGETISGRGFFLSGGGKGANQAVSCSKMGADTWFLGKVGDDLFGRSILESLTGFGVHTEYVAVEKGVTTGVAAITVCEGDNRIILDSGANGRMTPAYIQAFQKELLAATAVMLQLEIPLDAVTEAVRLVKGKVPIFLNPAPAVPLADELLRGVDYFTPNEIECRTYTGVSIHTVADAFRALTILKEKGIRYPVVTLGERGLVYYNGTDNVYKEGRKVEAIDTTAAGDTFSGTLAAMITSGKSMDEAVDVAQYASSITVTRLGAQTSIPLLSEVGLARE</sequence>
<keyword evidence="7 12" id="KW-0418">Kinase</keyword>
<dbReference type="PROSITE" id="PS00583">
    <property type="entry name" value="PFKB_KINASES_1"/>
    <property type="match status" value="1"/>
</dbReference>
<evidence type="ECO:0000256" key="8">
    <source>
        <dbReference type="ARBA" id="ARBA00022840"/>
    </source>
</evidence>
<comment type="subcellular location">
    <subcellularLocation>
        <location evidence="12">Cytoplasm</location>
    </subcellularLocation>
</comment>
<feature type="binding site" evidence="12">
    <location>
        <position position="245"/>
    </location>
    <ligand>
        <name>K(+)</name>
        <dbReference type="ChEBI" id="CHEBI:29103"/>
    </ligand>
</feature>
<organism evidence="14 15">
    <name type="scientific">Paenibacillus aurantius</name>
    <dbReference type="NCBI Taxonomy" id="2918900"/>
    <lineage>
        <taxon>Bacteria</taxon>
        <taxon>Bacillati</taxon>
        <taxon>Bacillota</taxon>
        <taxon>Bacilli</taxon>
        <taxon>Bacillales</taxon>
        <taxon>Paenibacillaceae</taxon>
        <taxon>Paenibacillus</taxon>
    </lineage>
</organism>
<comment type="pathway">
    <text evidence="12">Carbohydrate metabolism; D-ribose degradation; D-ribose 5-phosphate from beta-D-ribopyranose: step 2/2.</text>
</comment>
<keyword evidence="10 12" id="KW-0630">Potassium</keyword>
<dbReference type="GO" id="GO:0005524">
    <property type="term" value="F:ATP binding"/>
    <property type="evidence" value="ECO:0007669"/>
    <property type="project" value="UniProtKB-UniRule"/>
</dbReference>
<feature type="active site" description="Proton acceptor" evidence="12">
    <location>
        <position position="249"/>
    </location>
</feature>
<feature type="binding site" evidence="12">
    <location>
        <begin position="10"/>
        <end position="12"/>
    </location>
    <ligand>
        <name>substrate</name>
    </ligand>
</feature>
<proteinExistence type="inferred from homology"/>
<keyword evidence="12" id="KW-0963">Cytoplasm</keyword>
<dbReference type="InterPro" id="IPR011877">
    <property type="entry name" value="Ribokinase"/>
</dbReference>
<dbReference type="HAMAP" id="MF_01987">
    <property type="entry name" value="Ribokinase"/>
    <property type="match status" value="1"/>
</dbReference>
<evidence type="ECO:0000256" key="2">
    <source>
        <dbReference type="ARBA" id="ARBA00012035"/>
    </source>
</evidence>
<feature type="domain" description="Carbohydrate kinase PfkB" evidence="13">
    <location>
        <begin position="2"/>
        <end position="290"/>
    </location>
</feature>
<dbReference type="NCBIfam" id="TIGR02152">
    <property type="entry name" value="D_ribokin_bact"/>
    <property type="match status" value="1"/>
</dbReference>
<accession>A0AA96L9J9</accession>
<dbReference type="EMBL" id="CP130318">
    <property type="protein sequence ID" value="WNQ09531.1"/>
    <property type="molecule type" value="Genomic_DNA"/>
</dbReference>
<evidence type="ECO:0000256" key="6">
    <source>
        <dbReference type="ARBA" id="ARBA00022741"/>
    </source>
</evidence>
<dbReference type="RefSeq" id="WP_315603303.1">
    <property type="nucleotide sequence ID" value="NZ_CP130318.1"/>
</dbReference>
<dbReference type="InterPro" id="IPR002173">
    <property type="entry name" value="Carboh/pur_kinase_PfkB_CS"/>
</dbReference>
<comment type="subunit">
    <text evidence="12">Homodimer.</text>
</comment>
<keyword evidence="5 12" id="KW-0479">Metal-binding</keyword>
<feature type="binding site" evidence="12">
    <location>
        <begin position="217"/>
        <end position="222"/>
    </location>
    <ligand>
        <name>ATP</name>
        <dbReference type="ChEBI" id="CHEBI:30616"/>
    </ligand>
</feature>
<comment type="cofactor">
    <cofactor evidence="12">
        <name>Mg(2+)</name>
        <dbReference type="ChEBI" id="CHEBI:18420"/>
    </cofactor>
    <text evidence="12">Requires a divalent cation, most likely magnesium in vivo, as an electrophilic catalyst to aid phosphoryl group transfer. It is the chelate of the metal and the nucleotide that is the actual substrate.</text>
</comment>
<dbReference type="GO" id="GO:0005829">
    <property type="term" value="C:cytosol"/>
    <property type="evidence" value="ECO:0007669"/>
    <property type="project" value="TreeGrafter"/>
</dbReference>
<evidence type="ECO:0000313" key="15">
    <source>
        <dbReference type="Proteomes" id="UP001305702"/>
    </source>
</evidence>
<dbReference type="Gene3D" id="3.40.1190.20">
    <property type="match status" value="1"/>
</dbReference>
<evidence type="ECO:0000256" key="5">
    <source>
        <dbReference type="ARBA" id="ARBA00022723"/>
    </source>
</evidence>
<dbReference type="AlphaFoldDB" id="A0AA96L9J9"/>
<comment type="activity regulation">
    <text evidence="12">Activated by a monovalent cation that binds near, but not in, the active site. The most likely occupant of the site in vivo is potassium. Ion binding induces a conformational change that may alter substrate affinity.</text>
</comment>
<feature type="binding site" evidence="12">
    <location>
        <begin position="248"/>
        <end position="249"/>
    </location>
    <ligand>
        <name>ATP</name>
        <dbReference type="ChEBI" id="CHEBI:30616"/>
    </ligand>
</feature>
<dbReference type="GO" id="GO:0019303">
    <property type="term" value="P:D-ribose catabolic process"/>
    <property type="evidence" value="ECO:0007669"/>
    <property type="project" value="UniProtKB-UniRule"/>
</dbReference>
<comment type="function">
    <text evidence="12">Catalyzes the phosphorylation of ribose at O-5 in a reaction requiring ATP and magnesium. The resulting D-ribose-5-phosphate can then be used either for sythesis of nucleotides, histidine, and tryptophan, or as a component of the pentose phosphate pathway.</text>
</comment>
<feature type="binding site" evidence="12">
    <location>
        <position position="181"/>
    </location>
    <ligand>
        <name>ATP</name>
        <dbReference type="ChEBI" id="CHEBI:30616"/>
    </ligand>
</feature>
<name>A0AA96L9J9_9BACL</name>
<protein>
    <recommendedName>
        <fullName evidence="3 12">Ribokinase</fullName>
        <shortName evidence="12">RK</shortName>
        <ecNumber evidence="2 12">2.7.1.15</ecNumber>
    </recommendedName>
</protein>
<keyword evidence="9 12" id="KW-0460">Magnesium</keyword>
<feature type="binding site" evidence="12">
    <location>
        <position position="288"/>
    </location>
    <ligand>
        <name>K(+)</name>
        <dbReference type="ChEBI" id="CHEBI:29103"/>
    </ligand>
</feature>
<keyword evidence="4 12" id="KW-0808">Transferase</keyword>
<comment type="catalytic activity">
    <reaction evidence="12">
        <text>D-ribose + ATP = D-ribose 5-phosphate + ADP + H(+)</text>
        <dbReference type="Rhea" id="RHEA:13697"/>
        <dbReference type="ChEBI" id="CHEBI:15378"/>
        <dbReference type="ChEBI" id="CHEBI:30616"/>
        <dbReference type="ChEBI" id="CHEBI:47013"/>
        <dbReference type="ChEBI" id="CHEBI:78346"/>
        <dbReference type="ChEBI" id="CHEBI:456216"/>
        <dbReference type="EC" id="2.7.1.15"/>
    </reaction>
</comment>
<evidence type="ECO:0000256" key="12">
    <source>
        <dbReference type="HAMAP-Rule" id="MF_01987"/>
    </source>
</evidence>
<dbReference type="Pfam" id="PF00294">
    <property type="entry name" value="PfkB"/>
    <property type="match status" value="1"/>
</dbReference>
<evidence type="ECO:0000256" key="11">
    <source>
        <dbReference type="ARBA" id="ARBA00023277"/>
    </source>
</evidence>
<dbReference type="InterPro" id="IPR011611">
    <property type="entry name" value="PfkB_dom"/>
</dbReference>
<dbReference type="Proteomes" id="UP001305702">
    <property type="component" value="Chromosome"/>
</dbReference>
<keyword evidence="11 12" id="KW-0119">Carbohydrate metabolism</keyword>
<dbReference type="PRINTS" id="PR00990">
    <property type="entry name" value="RIBOKINASE"/>
</dbReference>
<evidence type="ECO:0000256" key="9">
    <source>
        <dbReference type="ARBA" id="ARBA00022842"/>
    </source>
</evidence>
<evidence type="ECO:0000256" key="10">
    <source>
        <dbReference type="ARBA" id="ARBA00022958"/>
    </source>
</evidence>
<evidence type="ECO:0000256" key="4">
    <source>
        <dbReference type="ARBA" id="ARBA00022679"/>
    </source>
</evidence>
<comment type="caution">
    <text evidence="12">Lacks conserved residue(s) required for the propagation of feature annotation.</text>
</comment>
<feature type="binding site" evidence="12">
    <location>
        <position position="249"/>
    </location>
    <ligand>
        <name>substrate</name>
    </ligand>
</feature>